<feature type="domain" description="TauD/TfdA-like" evidence="6">
    <location>
        <begin position="375"/>
        <end position="516"/>
    </location>
</feature>
<dbReference type="OrthoDB" id="10257314at2759"/>
<dbReference type="InterPro" id="IPR003819">
    <property type="entry name" value="TauD/TfdA-like"/>
</dbReference>
<evidence type="ECO:0000256" key="1">
    <source>
        <dbReference type="ARBA" id="ARBA00005896"/>
    </source>
</evidence>
<dbReference type="SUPFAM" id="SSF51197">
    <property type="entry name" value="Clavaminate synthase-like"/>
    <property type="match status" value="1"/>
</dbReference>
<dbReference type="STRING" id="29920.A0A329SF84"/>
<evidence type="ECO:0000256" key="4">
    <source>
        <dbReference type="ARBA" id="ARBA00023002"/>
    </source>
</evidence>
<organism evidence="7 8">
    <name type="scientific">Phytophthora cactorum</name>
    <dbReference type="NCBI Taxonomy" id="29920"/>
    <lineage>
        <taxon>Eukaryota</taxon>
        <taxon>Sar</taxon>
        <taxon>Stramenopiles</taxon>
        <taxon>Oomycota</taxon>
        <taxon>Peronosporomycetes</taxon>
        <taxon>Peronosporales</taxon>
        <taxon>Peronosporaceae</taxon>
        <taxon>Phytophthora</taxon>
    </lineage>
</organism>
<comment type="similarity">
    <text evidence="1">Belongs to the TfdA dioxygenase family.</text>
</comment>
<dbReference type="SUPFAM" id="SSF48403">
    <property type="entry name" value="Ankyrin repeat"/>
    <property type="match status" value="1"/>
</dbReference>
<keyword evidence="4" id="KW-0560">Oxidoreductase</keyword>
<evidence type="ECO:0000313" key="7">
    <source>
        <dbReference type="EMBL" id="RAW35445.1"/>
    </source>
</evidence>
<evidence type="ECO:0000313" key="8">
    <source>
        <dbReference type="Proteomes" id="UP000251314"/>
    </source>
</evidence>
<keyword evidence="3" id="KW-0223">Dioxygenase</keyword>
<dbReference type="VEuPathDB" id="FungiDB:PC110_g8258"/>
<evidence type="ECO:0000256" key="3">
    <source>
        <dbReference type="ARBA" id="ARBA00022964"/>
    </source>
</evidence>
<dbReference type="PANTHER" id="PTHR30468:SF1">
    <property type="entry name" value="ALPHA-KETOGLUTARATE-DEPENDENT SULFONATE DIOXYGENASE"/>
    <property type="match status" value="1"/>
</dbReference>
<keyword evidence="2" id="KW-0479">Metal-binding</keyword>
<dbReference type="InterPro" id="IPR002110">
    <property type="entry name" value="Ankyrin_rpt"/>
</dbReference>
<dbReference type="Pfam" id="PF02668">
    <property type="entry name" value="TauD"/>
    <property type="match status" value="1"/>
</dbReference>
<accession>A0A329SF84</accession>
<evidence type="ECO:0000256" key="2">
    <source>
        <dbReference type="ARBA" id="ARBA00022723"/>
    </source>
</evidence>
<comment type="caution">
    <text evidence="7">The sequence shown here is derived from an EMBL/GenBank/DDBJ whole genome shotgun (WGS) entry which is preliminary data.</text>
</comment>
<dbReference type="Proteomes" id="UP000251314">
    <property type="component" value="Unassembled WGS sequence"/>
</dbReference>
<dbReference type="EMBL" id="MJFZ01000168">
    <property type="protein sequence ID" value="RAW35445.1"/>
    <property type="molecule type" value="Genomic_DNA"/>
</dbReference>
<dbReference type="GO" id="GO:0005737">
    <property type="term" value="C:cytoplasm"/>
    <property type="evidence" value="ECO:0007669"/>
    <property type="project" value="TreeGrafter"/>
</dbReference>
<dbReference type="Pfam" id="PF13637">
    <property type="entry name" value="Ank_4"/>
    <property type="match status" value="1"/>
</dbReference>
<dbReference type="InterPro" id="IPR042098">
    <property type="entry name" value="TauD-like_sf"/>
</dbReference>
<dbReference type="Gene3D" id="1.25.40.20">
    <property type="entry name" value="Ankyrin repeat-containing domain"/>
    <property type="match status" value="2"/>
</dbReference>
<reference evidence="7 8" key="1">
    <citation type="submission" date="2018-01" db="EMBL/GenBank/DDBJ databases">
        <title>Draft genome of the strawberry crown rot pathogen Phytophthora cactorum.</title>
        <authorList>
            <person name="Armitage A.D."/>
            <person name="Lysoe E."/>
            <person name="Nellist C.F."/>
            <person name="Harrison R.J."/>
            <person name="Brurberg M.B."/>
        </authorList>
    </citation>
    <scope>NUCLEOTIDE SEQUENCE [LARGE SCALE GENOMIC DNA]</scope>
    <source>
        <strain evidence="7 8">10300</strain>
    </source>
</reference>
<evidence type="ECO:0000256" key="5">
    <source>
        <dbReference type="ARBA" id="ARBA00023004"/>
    </source>
</evidence>
<keyword evidence="8" id="KW-1185">Reference proteome</keyword>
<dbReference type="AlphaFoldDB" id="A0A329SF84"/>
<dbReference type="InterPro" id="IPR051323">
    <property type="entry name" value="AtsK-like"/>
</dbReference>
<keyword evidence="5" id="KW-0408">Iron</keyword>
<protein>
    <recommendedName>
        <fullName evidence="6">TauD/TfdA-like domain-containing protein</fullName>
    </recommendedName>
</protein>
<dbReference type="GO" id="GO:0046872">
    <property type="term" value="F:metal ion binding"/>
    <property type="evidence" value="ECO:0007669"/>
    <property type="project" value="UniProtKB-KW"/>
</dbReference>
<gene>
    <name evidence="7" type="ORF">PC110_g8258</name>
</gene>
<dbReference type="PANTHER" id="PTHR30468">
    <property type="entry name" value="ALPHA-KETOGLUTARATE-DEPENDENT SULFONATE DIOXYGENASE"/>
    <property type="match status" value="1"/>
</dbReference>
<evidence type="ECO:0000259" key="6">
    <source>
        <dbReference type="Pfam" id="PF02668"/>
    </source>
</evidence>
<sequence>MLLPARADTAAWPPFPVLTAARVVCNKFLPSNGDGSLTRVIDAFLDTMTGSISLSAAYKKSDGSLRLLQYLAARESPTMDPFLRRWEFNNATGEAAARGDLKTLKGYWGGIELGYAIKFKHRKVVQWLRAHIDIRLDTGLYFIEVAAVDGDVDLVRLLYEMLEVDALPALNSAAWNHQWEVVLWLVDNCELTDLTEAPYDHGIYVSPVEAGDLDMVKALFDRGLVEDPVIFLDSAASRGHVHIIKWLHEEKGVTDAGFGYVEAAKNGRLDVLKYLYEKKLVNSDLEEYLLDAAARGGSLRTVQWLHVNTQVRCSDCAMDEATSRGHFEMVQWASFQPLVSVYPETKFDPIPVLPVEDRGLKADPTFKNLLEDATVTHLAPKIGTELSGIQLHELTNAQRDELALLIAHRGVVFFRDQEINIEQQLELGRYYGPLHVHQNLGHPKDHHEALVVENSVETSEGFLKRQMYDPFNAWHSDVSNERQPPSYTSFKVLTNPPVGGDTLWASAYEAVRRPPQRAHGGETTLENVWLDHIMILSIGRQMIATQYGKCQKPDRQQLRFRRLPEYSASCYWVVLIYGAETKFSLANNYTHQTYGRSPATPFCMRRTTTSTTARPHRRVVHGG</sequence>
<name>A0A329SF84_9STRA</name>
<proteinExistence type="inferred from homology"/>
<dbReference type="Gene3D" id="3.60.130.10">
    <property type="entry name" value="Clavaminate synthase-like"/>
    <property type="match status" value="1"/>
</dbReference>
<dbReference type="InterPro" id="IPR036770">
    <property type="entry name" value="Ankyrin_rpt-contain_sf"/>
</dbReference>
<dbReference type="GO" id="GO:0016706">
    <property type="term" value="F:2-oxoglutarate-dependent dioxygenase activity"/>
    <property type="evidence" value="ECO:0007669"/>
    <property type="project" value="TreeGrafter"/>
</dbReference>